<dbReference type="AlphaFoldDB" id="A0A6B3NGZ2"/>
<evidence type="ECO:0000256" key="1">
    <source>
        <dbReference type="SAM" id="MobiDB-lite"/>
    </source>
</evidence>
<proteinExistence type="predicted"/>
<reference evidence="2" key="1">
    <citation type="submission" date="2019-11" db="EMBL/GenBank/DDBJ databases">
        <title>Genomic insights into an expanded diversity of filamentous marine cyanobacteria reveals the extraordinary biosynthetic potential of Moorea and Okeania.</title>
        <authorList>
            <person name="Ferreira Leao T."/>
            <person name="Wang M."/>
            <person name="Moss N."/>
            <person name="Da Silva R."/>
            <person name="Sanders J."/>
            <person name="Nurk S."/>
            <person name="Gurevich A."/>
            <person name="Humphrey G."/>
            <person name="Reher R."/>
            <person name="Zhu Q."/>
            <person name="Belda-Ferre P."/>
            <person name="Glukhov E."/>
            <person name="Rex R."/>
            <person name="Dorrestein P.C."/>
            <person name="Knight R."/>
            <person name="Pevzner P."/>
            <person name="Gerwick W.H."/>
            <person name="Gerwick L."/>
        </authorList>
    </citation>
    <scope>NUCLEOTIDE SEQUENCE</scope>
    <source>
        <strain evidence="2">SIO1C4</strain>
    </source>
</reference>
<protein>
    <recommendedName>
        <fullName evidence="3">Helix-turn-helix domain-containing protein</fullName>
    </recommendedName>
</protein>
<accession>A0A6B3NGZ2</accession>
<organism evidence="2">
    <name type="scientific">Symploca sp. SIO1C4</name>
    <dbReference type="NCBI Taxonomy" id="2607765"/>
    <lineage>
        <taxon>Bacteria</taxon>
        <taxon>Bacillati</taxon>
        <taxon>Cyanobacteriota</taxon>
        <taxon>Cyanophyceae</taxon>
        <taxon>Coleofasciculales</taxon>
        <taxon>Coleofasciculaceae</taxon>
        <taxon>Symploca</taxon>
    </lineage>
</organism>
<dbReference type="EMBL" id="JAAHFQ010000276">
    <property type="protein sequence ID" value="NER28901.1"/>
    <property type="molecule type" value="Genomic_DNA"/>
</dbReference>
<evidence type="ECO:0000313" key="2">
    <source>
        <dbReference type="EMBL" id="NER28901.1"/>
    </source>
</evidence>
<evidence type="ECO:0008006" key="3">
    <source>
        <dbReference type="Google" id="ProtNLM"/>
    </source>
</evidence>
<feature type="region of interest" description="Disordered" evidence="1">
    <location>
        <begin position="20"/>
        <end position="40"/>
    </location>
</feature>
<sequence>MSRLLSISRPTLYRWLQHLETSGSTTPQPRRPPPQPAKIKDWHKFKEFVDSHGDKTKKKLAQL</sequence>
<name>A0A6B3NGZ2_9CYAN</name>
<comment type="caution">
    <text evidence="2">The sequence shown here is derived from an EMBL/GenBank/DDBJ whole genome shotgun (WGS) entry which is preliminary data.</text>
</comment>
<gene>
    <name evidence="2" type="ORF">F6J89_14995</name>
</gene>